<dbReference type="EMBL" id="JABYQV010000012">
    <property type="protein sequence ID" value="NVP32222.1"/>
    <property type="molecule type" value="Genomic_DNA"/>
</dbReference>
<comment type="caution">
    <text evidence="2">The sequence shown here is derived from an EMBL/GenBank/DDBJ whole genome shotgun (WGS) entry which is preliminary data.</text>
</comment>
<sequence length="396" mass="43053">MVPWSCRPTHRLVDDRPGGKETTCQRGRTGRRVIGKQRIVIYDIVSQAPYSAASLGDASVGIGGAENTVIHIATGLAKVHDVTVLQSARQGGDRIEDGGVTWASTEDAEGPVTAADVIILQRKSQPLVRLARWNRRARYIVWMHDWQPVEDRSVRGGRWKRGLKAEARSLVARALGVQWIGVSRAHVGNIRAFLAADRLTSSAREAGRVGFIYNPVVIGAAPADTAYDRNRLVFFSAAWKGLDLVLKAFAAVRSAMPDMELRVASPAYDLGEGQRQEGVVMLGPLAQDRVFAEVQQALCVFYPADRVPETFGLVFAESHALGTPVLAHDFGAATELLGPDERMDVTDTQAVVERVRAWRNGGRPKVKAHDACDLNPVVDQWLALIAAGPKAPPPGR</sequence>
<dbReference type="Gene3D" id="3.40.50.2000">
    <property type="entry name" value="Glycogen Phosphorylase B"/>
    <property type="match status" value="2"/>
</dbReference>
<evidence type="ECO:0000313" key="1">
    <source>
        <dbReference type="EMBL" id="NNG52476.1"/>
    </source>
</evidence>
<dbReference type="Proteomes" id="UP000531581">
    <property type="component" value="Unassembled WGS sequence"/>
</dbReference>
<reference evidence="3 4" key="1">
    <citation type="submission" date="2020-05" db="EMBL/GenBank/DDBJ databases">
        <title>Draft Genome Sequences of Sphingomonas sp. Isolated from the International Space Station.</title>
        <authorList>
            <person name="Bijlani S."/>
            <person name="Singh N.K."/>
            <person name="Mason C.E."/>
            <person name="Wang C.C."/>
            <person name="Venkateswaran K."/>
        </authorList>
    </citation>
    <scope>NUCLEOTIDE SEQUENCE [LARGE SCALE GENOMIC DNA]</scope>
    <source>
        <strain evidence="1 4">IIF7SW-B5</strain>
        <strain evidence="2">ISS-IIF7SWP</strain>
    </source>
</reference>
<dbReference type="Pfam" id="PF13692">
    <property type="entry name" value="Glyco_trans_1_4"/>
    <property type="match status" value="1"/>
</dbReference>
<evidence type="ECO:0000313" key="3">
    <source>
        <dbReference type="Proteomes" id="UP000531581"/>
    </source>
</evidence>
<keyword evidence="4" id="KW-1185">Reference proteome</keyword>
<evidence type="ECO:0000313" key="4">
    <source>
        <dbReference type="Proteomes" id="UP000557656"/>
    </source>
</evidence>
<protein>
    <submittedName>
        <fullName evidence="2">Glycosyltransferase family 4 protein</fullName>
    </submittedName>
</protein>
<name>A0A7Y7URE6_9SPHN</name>
<dbReference type="PANTHER" id="PTHR12526">
    <property type="entry name" value="GLYCOSYLTRANSFERASE"/>
    <property type="match status" value="1"/>
</dbReference>
<dbReference type="AlphaFoldDB" id="A0A7Y7URE6"/>
<accession>A0A7Y7URE6</accession>
<proteinExistence type="predicted"/>
<dbReference type="Proteomes" id="UP000557656">
    <property type="component" value="Unassembled WGS sequence"/>
</dbReference>
<dbReference type="SUPFAM" id="SSF53756">
    <property type="entry name" value="UDP-Glycosyltransferase/glycogen phosphorylase"/>
    <property type="match status" value="1"/>
</dbReference>
<organism evidence="2 3">
    <name type="scientific">Sphingomonas sanguinis</name>
    <dbReference type="NCBI Taxonomy" id="33051"/>
    <lineage>
        <taxon>Bacteria</taxon>
        <taxon>Pseudomonadati</taxon>
        <taxon>Pseudomonadota</taxon>
        <taxon>Alphaproteobacteria</taxon>
        <taxon>Sphingomonadales</taxon>
        <taxon>Sphingomonadaceae</taxon>
        <taxon>Sphingomonas</taxon>
    </lineage>
</organism>
<dbReference type="GO" id="GO:0016740">
    <property type="term" value="F:transferase activity"/>
    <property type="evidence" value="ECO:0007669"/>
    <property type="project" value="UniProtKB-KW"/>
</dbReference>
<evidence type="ECO:0000313" key="2">
    <source>
        <dbReference type="EMBL" id="NVP32222.1"/>
    </source>
</evidence>
<dbReference type="EMBL" id="JABEOV010000005">
    <property type="protein sequence ID" value="NNG52476.1"/>
    <property type="molecule type" value="Genomic_DNA"/>
</dbReference>
<keyword evidence="2" id="KW-0808">Transferase</keyword>
<gene>
    <name evidence="1" type="ORF">HKX05_03830</name>
    <name evidence="2" type="ORF">HLV41_14305</name>
</gene>
<dbReference type="CDD" id="cd03801">
    <property type="entry name" value="GT4_PimA-like"/>
    <property type="match status" value="1"/>
</dbReference>